<keyword evidence="2 7" id="KW-0812">Transmembrane</keyword>
<reference evidence="9 10" key="1">
    <citation type="journal article" date="2024" name="Commun. Biol.">
        <title>Comparative genomic analysis of thermophilic fungi reveals convergent evolutionary adaptations and gene losses.</title>
        <authorList>
            <person name="Steindorff A.S."/>
            <person name="Aguilar-Pontes M.V."/>
            <person name="Robinson A.J."/>
            <person name="Andreopoulos B."/>
            <person name="LaButti K."/>
            <person name="Kuo A."/>
            <person name="Mondo S."/>
            <person name="Riley R."/>
            <person name="Otillar R."/>
            <person name="Haridas S."/>
            <person name="Lipzen A."/>
            <person name="Grimwood J."/>
            <person name="Schmutz J."/>
            <person name="Clum A."/>
            <person name="Reid I.D."/>
            <person name="Moisan M.C."/>
            <person name="Butler G."/>
            <person name="Nguyen T.T.M."/>
            <person name="Dewar K."/>
            <person name="Conant G."/>
            <person name="Drula E."/>
            <person name="Henrissat B."/>
            <person name="Hansel C."/>
            <person name="Singer S."/>
            <person name="Hutchinson M.I."/>
            <person name="de Vries R.P."/>
            <person name="Natvig D.O."/>
            <person name="Powell A.J."/>
            <person name="Tsang A."/>
            <person name="Grigoriev I.V."/>
        </authorList>
    </citation>
    <scope>NUCLEOTIDE SEQUENCE [LARGE SCALE GENOMIC DNA]</scope>
    <source>
        <strain evidence="9 10">CBS 620.91</strain>
    </source>
</reference>
<feature type="transmembrane region" description="Helical" evidence="7">
    <location>
        <begin position="233"/>
        <end position="254"/>
    </location>
</feature>
<evidence type="ECO:0000259" key="8">
    <source>
        <dbReference type="Pfam" id="PF20684"/>
    </source>
</evidence>
<gene>
    <name evidence="9" type="ORF">VTJ49DRAFT_1534</name>
</gene>
<dbReference type="Pfam" id="PF20684">
    <property type="entry name" value="Fung_rhodopsin"/>
    <property type="match status" value="1"/>
</dbReference>
<organism evidence="9 10">
    <name type="scientific">Humicola insolens</name>
    <name type="common">Soft-rot fungus</name>
    <dbReference type="NCBI Taxonomy" id="85995"/>
    <lineage>
        <taxon>Eukaryota</taxon>
        <taxon>Fungi</taxon>
        <taxon>Dikarya</taxon>
        <taxon>Ascomycota</taxon>
        <taxon>Pezizomycotina</taxon>
        <taxon>Sordariomycetes</taxon>
        <taxon>Sordariomycetidae</taxon>
        <taxon>Sordariales</taxon>
        <taxon>Chaetomiaceae</taxon>
        <taxon>Mycothermus</taxon>
    </lineage>
</organism>
<keyword evidence="3 7" id="KW-1133">Transmembrane helix</keyword>
<feature type="transmembrane region" description="Helical" evidence="7">
    <location>
        <begin position="42"/>
        <end position="63"/>
    </location>
</feature>
<comment type="subcellular location">
    <subcellularLocation>
        <location evidence="1">Membrane</location>
        <topology evidence="1">Multi-pass membrane protein</topology>
    </subcellularLocation>
</comment>
<evidence type="ECO:0000256" key="7">
    <source>
        <dbReference type="SAM" id="Phobius"/>
    </source>
</evidence>
<evidence type="ECO:0000256" key="6">
    <source>
        <dbReference type="SAM" id="MobiDB-lite"/>
    </source>
</evidence>
<feature type="domain" description="Rhodopsin" evidence="8">
    <location>
        <begin position="26"/>
        <end position="259"/>
    </location>
</feature>
<evidence type="ECO:0000313" key="9">
    <source>
        <dbReference type="EMBL" id="KAL1839403.1"/>
    </source>
</evidence>
<dbReference type="EMBL" id="JAZGSY010000159">
    <property type="protein sequence ID" value="KAL1839403.1"/>
    <property type="molecule type" value="Genomic_DNA"/>
</dbReference>
<sequence length="357" mass="38800">MADDNGPVMIITMAVLTVVMTVIMGMRFWCKRQMSTKLGLDDAVLFLGYTLHFIFEVISIYMVQFGLGKHMAEIDMVTQLPKLMYWLPIAQWFAIVCIAVSKSSFVITLLRLVTVPWQKAALWFLLITINGSMGSISIVQFFQCAVPPKPGCIDNNAVVALAVYAAAYSAFADLVLTAFPFLIIWDLQMKKREKIGVIVSMSCGVVAGIVGIYKASTIPTVSRSLDFTHSTAIVLIWVVAEVSATIIACSIPFLRPLVRHIKSSKGSKNSYGLSGMSSRATHNKLGSRADAKGGGDTDDGDKDSDRDVQPLTPGVVRRTDAFTVEYDTWSAHDGASQNGAQGPPGSSGPQVSRREMC</sequence>
<evidence type="ECO:0000256" key="4">
    <source>
        <dbReference type="ARBA" id="ARBA00023136"/>
    </source>
</evidence>
<evidence type="ECO:0000313" key="10">
    <source>
        <dbReference type="Proteomes" id="UP001583172"/>
    </source>
</evidence>
<dbReference type="InterPro" id="IPR052337">
    <property type="entry name" value="SAT4-like"/>
</dbReference>
<protein>
    <recommendedName>
        <fullName evidence="8">Rhodopsin domain-containing protein</fullName>
    </recommendedName>
</protein>
<name>A0ABR3VDT3_HUMIN</name>
<evidence type="ECO:0000256" key="2">
    <source>
        <dbReference type="ARBA" id="ARBA00022692"/>
    </source>
</evidence>
<proteinExistence type="inferred from homology"/>
<dbReference type="InterPro" id="IPR049326">
    <property type="entry name" value="Rhodopsin_dom_fungi"/>
</dbReference>
<evidence type="ECO:0000256" key="1">
    <source>
        <dbReference type="ARBA" id="ARBA00004141"/>
    </source>
</evidence>
<accession>A0ABR3VDT3</accession>
<feature type="transmembrane region" description="Helical" evidence="7">
    <location>
        <begin position="162"/>
        <end position="183"/>
    </location>
</feature>
<feature type="transmembrane region" description="Helical" evidence="7">
    <location>
        <begin position="195"/>
        <end position="213"/>
    </location>
</feature>
<keyword evidence="10" id="KW-1185">Reference proteome</keyword>
<feature type="transmembrane region" description="Helical" evidence="7">
    <location>
        <begin position="6"/>
        <end position="30"/>
    </location>
</feature>
<evidence type="ECO:0000256" key="5">
    <source>
        <dbReference type="ARBA" id="ARBA00038359"/>
    </source>
</evidence>
<dbReference type="Proteomes" id="UP001583172">
    <property type="component" value="Unassembled WGS sequence"/>
</dbReference>
<feature type="region of interest" description="Disordered" evidence="6">
    <location>
        <begin position="285"/>
        <end position="357"/>
    </location>
</feature>
<comment type="similarity">
    <text evidence="5">Belongs to the SAT4 family.</text>
</comment>
<keyword evidence="4 7" id="KW-0472">Membrane</keyword>
<evidence type="ECO:0000256" key="3">
    <source>
        <dbReference type="ARBA" id="ARBA00022989"/>
    </source>
</evidence>
<dbReference type="PANTHER" id="PTHR33048">
    <property type="entry name" value="PTH11-LIKE INTEGRAL MEMBRANE PROTEIN (AFU_ORTHOLOGUE AFUA_5G11245)"/>
    <property type="match status" value="1"/>
</dbReference>
<feature type="compositionally biased region" description="Low complexity" evidence="6">
    <location>
        <begin position="336"/>
        <end position="350"/>
    </location>
</feature>
<feature type="transmembrane region" description="Helical" evidence="7">
    <location>
        <begin position="122"/>
        <end position="142"/>
    </location>
</feature>
<dbReference type="PANTHER" id="PTHR33048:SF42">
    <property type="entry name" value="INTEGRAL MEMBRANE PROTEIN"/>
    <property type="match status" value="1"/>
</dbReference>
<comment type="caution">
    <text evidence="9">The sequence shown here is derived from an EMBL/GenBank/DDBJ whole genome shotgun (WGS) entry which is preliminary data.</text>
</comment>
<feature type="transmembrane region" description="Helical" evidence="7">
    <location>
        <begin position="83"/>
        <end position="110"/>
    </location>
</feature>